<reference evidence="1" key="1">
    <citation type="submission" date="2022-08" db="EMBL/GenBank/DDBJ databases">
        <authorList>
            <person name="Gutierrez-Valencia J."/>
        </authorList>
    </citation>
    <scope>NUCLEOTIDE SEQUENCE</scope>
</reference>
<dbReference type="AlphaFoldDB" id="A0AAV0HZM5"/>
<gene>
    <name evidence="1" type="ORF">LITE_LOCUS6215</name>
</gene>
<evidence type="ECO:0000313" key="1">
    <source>
        <dbReference type="EMBL" id="CAI0389375.1"/>
    </source>
</evidence>
<sequence length="186" mass="21102">MRRRGPASSPGDGGVSGGRSCGNTHFAGNSTTKFVPGGYPVSCFDTVGDFLSWVDHVIRRRERFPLPCPGQPFRRKDFSIDSLGLNFEQDDPDCGWIEFNRDRSKTRAPLVKSRAKLLKHLTLRNCDMDILRAQFQFTSPRRGSFECLRSLVVQKGRLIEARFLTEFIGGMSRSPRVDLGRLQHRR</sequence>
<evidence type="ECO:0000313" key="2">
    <source>
        <dbReference type="Proteomes" id="UP001154282"/>
    </source>
</evidence>
<keyword evidence="2" id="KW-1185">Reference proteome</keyword>
<comment type="caution">
    <text evidence="1">The sequence shown here is derived from an EMBL/GenBank/DDBJ whole genome shotgun (WGS) entry which is preliminary data.</text>
</comment>
<proteinExistence type="predicted"/>
<name>A0AAV0HZM5_9ROSI</name>
<accession>A0AAV0HZM5</accession>
<dbReference type="Proteomes" id="UP001154282">
    <property type="component" value="Unassembled WGS sequence"/>
</dbReference>
<organism evidence="1 2">
    <name type="scientific">Linum tenue</name>
    <dbReference type="NCBI Taxonomy" id="586396"/>
    <lineage>
        <taxon>Eukaryota</taxon>
        <taxon>Viridiplantae</taxon>
        <taxon>Streptophyta</taxon>
        <taxon>Embryophyta</taxon>
        <taxon>Tracheophyta</taxon>
        <taxon>Spermatophyta</taxon>
        <taxon>Magnoliopsida</taxon>
        <taxon>eudicotyledons</taxon>
        <taxon>Gunneridae</taxon>
        <taxon>Pentapetalae</taxon>
        <taxon>rosids</taxon>
        <taxon>fabids</taxon>
        <taxon>Malpighiales</taxon>
        <taxon>Linaceae</taxon>
        <taxon>Linum</taxon>
    </lineage>
</organism>
<dbReference type="EMBL" id="CAMGYJ010000003">
    <property type="protein sequence ID" value="CAI0389375.1"/>
    <property type="molecule type" value="Genomic_DNA"/>
</dbReference>
<protein>
    <submittedName>
        <fullName evidence="1">Uncharacterized protein</fullName>
    </submittedName>
</protein>